<organism evidence="1 2">
    <name type="scientific">Dentiscutata erythropus</name>
    <dbReference type="NCBI Taxonomy" id="1348616"/>
    <lineage>
        <taxon>Eukaryota</taxon>
        <taxon>Fungi</taxon>
        <taxon>Fungi incertae sedis</taxon>
        <taxon>Mucoromycota</taxon>
        <taxon>Glomeromycotina</taxon>
        <taxon>Glomeromycetes</taxon>
        <taxon>Diversisporales</taxon>
        <taxon>Gigasporaceae</taxon>
        <taxon>Dentiscutata</taxon>
    </lineage>
</organism>
<evidence type="ECO:0000313" key="1">
    <source>
        <dbReference type="EMBL" id="CAG8733456.1"/>
    </source>
</evidence>
<gene>
    <name evidence="1" type="ORF">DERYTH_LOCUS15336</name>
</gene>
<proteinExistence type="predicted"/>
<sequence>MSLASASRKINSNGEGHRPDFMFTIDLNGNDKFEIVFGLFKSPSKANSQLVNIVLVNLGVLMKDSLDNIYNKGVELEIVNLYNGSVIDLSYDGVYRMFLLGEFELPRSNLSYCLRLVEEFIERFSRYRLTTFNRNKTTPTRKMQMIRKTLETPKKAGFILF</sequence>
<keyword evidence="2" id="KW-1185">Reference proteome</keyword>
<comment type="caution">
    <text evidence="1">The sequence shown here is derived from an EMBL/GenBank/DDBJ whole genome shotgun (WGS) entry which is preliminary data.</text>
</comment>
<dbReference type="AlphaFoldDB" id="A0A9N9IFJ9"/>
<name>A0A9N9IFJ9_9GLOM</name>
<dbReference type="OrthoDB" id="2441332at2759"/>
<evidence type="ECO:0000313" key="2">
    <source>
        <dbReference type="Proteomes" id="UP000789405"/>
    </source>
</evidence>
<dbReference type="EMBL" id="CAJVPY010012341">
    <property type="protein sequence ID" value="CAG8733456.1"/>
    <property type="molecule type" value="Genomic_DNA"/>
</dbReference>
<dbReference type="Proteomes" id="UP000789405">
    <property type="component" value="Unassembled WGS sequence"/>
</dbReference>
<reference evidence="1" key="1">
    <citation type="submission" date="2021-06" db="EMBL/GenBank/DDBJ databases">
        <authorList>
            <person name="Kallberg Y."/>
            <person name="Tangrot J."/>
            <person name="Rosling A."/>
        </authorList>
    </citation>
    <scope>NUCLEOTIDE SEQUENCE</scope>
    <source>
        <strain evidence="1">MA453B</strain>
    </source>
</reference>
<protein>
    <submittedName>
        <fullName evidence="1">8765_t:CDS:1</fullName>
    </submittedName>
</protein>
<accession>A0A9N9IFJ9</accession>